<accession>A0A5P9QDV8</accession>
<protein>
    <submittedName>
        <fullName evidence="3">Lactate utilization protein</fullName>
    </submittedName>
</protein>
<dbReference type="EMBL" id="CP045529">
    <property type="protein sequence ID" value="QFU99651.1"/>
    <property type="molecule type" value="Genomic_DNA"/>
</dbReference>
<proteinExistence type="predicted"/>
<dbReference type="SUPFAM" id="SSF100950">
    <property type="entry name" value="NagB/RpiA/CoA transferase-like"/>
    <property type="match status" value="1"/>
</dbReference>
<feature type="region of interest" description="Disordered" evidence="1">
    <location>
        <begin position="15"/>
        <end position="63"/>
    </location>
</feature>
<feature type="domain" description="LUD" evidence="2">
    <location>
        <begin position="177"/>
        <end position="268"/>
    </location>
</feature>
<feature type="compositionally biased region" description="Low complexity" evidence="1">
    <location>
        <begin position="51"/>
        <end position="63"/>
    </location>
</feature>
<dbReference type="InterPro" id="IPR037171">
    <property type="entry name" value="NagB/RpiA_transferase-like"/>
</dbReference>
<evidence type="ECO:0000313" key="4">
    <source>
        <dbReference type="Proteomes" id="UP000326702"/>
    </source>
</evidence>
<sequence>MSARDEVLARVRAALAAPSSGELPPAGERSGTPDGLPERDGRPRPGPAPVPDDGGPVGDVPVPRAYRASGELVAGSPEVVALLEDRLVDYKATVHHASAEGDARGADGDARAARIARLVGEIVAAARADGLDDAALVVPDGLAPAWLTELPEGLTVRTDSRDAPLSPAELDRSLGVVTACRVAIAETGTIVLDGEPDQGRRAVSLVPDLHVCVVRVEQVVQLVPEAVRLLAEHPDRPQTWISGPSATSDIELERVEGVHGPRKLHVILA</sequence>
<dbReference type="AlphaFoldDB" id="A0A5P9QDV8"/>
<dbReference type="Pfam" id="PF02589">
    <property type="entry name" value="LUD_dom"/>
    <property type="match status" value="1"/>
</dbReference>
<dbReference type="Proteomes" id="UP000326702">
    <property type="component" value="Chromosome"/>
</dbReference>
<dbReference type="PANTHER" id="PTHR43682">
    <property type="entry name" value="LACTATE UTILIZATION PROTEIN C"/>
    <property type="match status" value="1"/>
</dbReference>
<dbReference type="Gene3D" id="3.40.50.10420">
    <property type="entry name" value="NagB/RpiA/CoA transferase-like"/>
    <property type="match status" value="1"/>
</dbReference>
<dbReference type="KEGG" id="lxl:KDY119_03186"/>
<dbReference type="InterPro" id="IPR003741">
    <property type="entry name" value="LUD_dom"/>
</dbReference>
<name>A0A5P9QDV8_9MICO</name>
<reference evidence="3 4" key="1">
    <citation type="submission" date="2019-10" db="EMBL/GenBank/DDBJ databases">
        <title>Genome sequence of Luteimicrobium xylanilyticum HY-24.</title>
        <authorList>
            <person name="Kim D.Y."/>
            <person name="Park H.-Y."/>
        </authorList>
    </citation>
    <scope>NUCLEOTIDE SEQUENCE [LARGE SCALE GENOMIC DNA]</scope>
    <source>
        <strain evidence="3 4">HY-24</strain>
    </source>
</reference>
<keyword evidence="4" id="KW-1185">Reference proteome</keyword>
<organism evidence="3 4">
    <name type="scientific">Luteimicrobium xylanilyticum</name>
    <dbReference type="NCBI Taxonomy" id="1133546"/>
    <lineage>
        <taxon>Bacteria</taxon>
        <taxon>Bacillati</taxon>
        <taxon>Actinomycetota</taxon>
        <taxon>Actinomycetes</taxon>
        <taxon>Micrococcales</taxon>
        <taxon>Luteimicrobium</taxon>
    </lineage>
</organism>
<dbReference type="InterPro" id="IPR024185">
    <property type="entry name" value="FTHF_cligase-like_sf"/>
</dbReference>
<dbReference type="PANTHER" id="PTHR43682:SF1">
    <property type="entry name" value="LACTATE UTILIZATION PROTEIN C"/>
    <property type="match status" value="1"/>
</dbReference>
<dbReference type="RefSeq" id="WP_227994384.1">
    <property type="nucleotide sequence ID" value="NZ_BAABIH010000016.1"/>
</dbReference>
<evidence type="ECO:0000313" key="3">
    <source>
        <dbReference type="EMBL" id="QFU99651.1"/>
    </source>
</evidence>
<evidence type="ECO:0000259" key="2">
    <source>
        <dbReference type="Pfam" id="PF02589"/>
    </source>
</evidence>
<gene>
    <name evidence="3" type="ORF">KDY119_03186</name>
</gene>
<evidence type="ECO:0000256" key="1">
    <source>
        <dbReference type="SAM" id="MobiDB-lite"/>
    </source>
</evidence>